<dbReference type="RefSeq" id="WP_215786342.1">
    <property type="nucleotide sequence ID" value="NZ_JAHKKG010000003.1"/>
</dbReference>
<keyword evidence="4" id="KW-1185">Reference proteome</keyword>
<dbReference type="Gene3D" id="3.40.47.10">
    <property type="match status" value="1"/>
</dbReference>
<organism evidence="3 4">
    <name type="scientific">Paractinoplanes bogorensis</name>
    <dbReference type="NCBI Taxonomy" id="1610840"/>
    <lineage>
        <taxon>Bacteria</taxon>
        <taxon>Bacillati</taxon>
        <taxon>Actinomycetota</taxon>
        <taxon>Actinomycetes</taxon>
        <taxon>Micromonosporales</taxon>
        <taxon>Micromonosporaceae</taxon>
        <taxon>Paractinoplanes</taxon>
    </lineage>
</organism>
<evidence type="ECO:0000259" key="1">
    <source>
        <dbReference type="Pfam" id="PF00108"/>
    </source>
</evidence>
<dbReference type="InterPro" id="IPR016039">
    <property type="entry name" value="Thiolase-like"/>
</dbReference>
<dbReference type="NCBIfam" id="NF005704">
    <property type="entry name" value="PRK07516.1"/>
    <property type="match status" value="1"/>
</dbReference>
<dbReference type="SUPFAM" id="SSF53901">
    <property type="entry name" value="Thiolase-like"/>
    <property type="match status" value="2"/>
</dbReference>
<dbReference type="Pfam" id="PF00108">
    <property type="entry name" value="Thiolase_N"/>
    <property type="match status" value="1"/>
</dbReference>
<proteinExistence type="predicted"/>
<dbReference type="PIRSF" id="PIRSF000429">
    <property type="entry name" value="Ac-CoA_Ac_transf"/>
    <property type="match status" value="1"/>
</dbReference>
<evidence type="ECO:0000313" key="3">
    <source>
        <dbReference type="EMBL" id="MBU2664098.1"/>
    </source>
</evidence>
<name>A0ABS5YMY0_9ACTN</name>
<dbReference type="PANTHER" id="PTHR42870:SF1">
    <property type="entry name" value="NON-SPECIFIC LIPID-TRANSFER PROTEIN-LIKE 2"/>
    <property type="match status" value="1"/>
</dbReference>
<evidence type="ECO:0000259" key="2">
    <source>
        <dbReference type="Pfam" id="PF22691"/>
    </source>
</evidence>
<evidence type="ECO:0000313" key="4">
    <source>
        <dbReference type="Proteomes" id="UP001519654"/>
    </source>
</evidence>
<sequence length="390" mass="40396">MTSSAQMIGWAHTTFGKLGAPDVETLMAEVATAAVADAGLDPSDIEFISAGVYGHGFSDQSFHAALVGAGSPDLAQVPAVRVENACATGSAALFTALDAVAAGRARAALVIGAEKMTAVPGDVAAGALLSACHRPTELKYGSFAAVFGELARRYAERYGDQRLALARIAAKNHRNGLRNPYAHLHKDFSVEFCATESPQNPMVAPPLLRTDCSLISDGAAALVIASPDVARTARRSVSWLSRVQANDHMAIDARADALAFDGARRAFLGALSAAGLTLSDLDLLETHDCFTQAELLQYEAFGLAAPGQAGSVLEAGDTERDGKLPVNVSGGLKAKGHPIGATGVSQHIMAAMQLVGEAGEMQLPRVERAAVFNMGGVAVANYASMLAVTR</sequence>
<dbReference type="InterPro" id="IPR055140">
    <property type="entry name" value="Thiolase_C_2"/>
</dbReference>
<gene>
    <name evidence="3" type="ORF">KOI35_11405</name>
</gene>
<dbReference type="InterPro" id="IPR002155">
    <property type="entry name" value="Thiolase"/>
</dbReference>
<dbReference type="EMBL" id="JAHKKG010000003">
    <property type="protein sequence ID" value="MBU2664098.1"/>
    <property type="molecule type" value="Genomic_DNA"/>
</dbReference>
<dbReference type="InterPro" id="IPR020616">
    <property type="entry name" value="Thiolase_N"/>
</dbReference>
<dbReference type="Pfam" id="PF22691">
    <property type="entry name" value="Thiolase_C_1"/>
    <property type="match status" value="1"/>
</dbReference>
<accession>A0ABS5YMY0</accession>
<dbReference type="PANTHER" id="PTHR42870">
    <property type="entry name" value="ACETYL-COA C-ACETYLTRANSFERASE"/>
    <property type="match status" value="1"/>
</dbReference>
<comment type="caution">
    <text evidence="3">The sequence shown here is derived from an EMBL/GenBank/DDBJ whole genome shotgun (WGS) entry which is preliminary data.</text>
</comment>
<reference evidence="3 4" key="1">
    <citation type="submission" date="2021-06" db="EMBL/GenBank/DDBJ databases">
        <title>Actinoplanes lichenicola sp. nov., and Actinoplanes ovalisporus sp. nov., isolated from lichen in Thailand.</title>
        <authorList>
            <person name="Saeng-In P."/>
            <person name="Kanchanasin P."/>
            <person name="Yuki M."/>
            <person name="Kudo T."/>
            <person name="Ohkuma M."/>
            <person name="Phongsopitanun W."/>
            <person name="Tanasupawat S."/>
        </authorList>
    </citation>
    <scope>NUCLEOTIDE SEQUENCE [LARGE SCALE GENOMIC DNA]</scope>
    <source>
        <strain evidence="3 4">NBRC 110975</strain>
    </source>
</reference>
<dbReference type="CDD" id="cd00829">
    <property type="entry name" value="SCP-x_thiolase"/>
    <property type="match status" value="1"/>
</dbReference>
<feature type="domain" description="Thiolase C-terminal" evidence="2">
    <location>
        <begin position="244"/>
        <end position="386"/>
    </location>
</feature>
<dbReference type="Proteomes" id="UP001519654">
    <property type="component" value="Unassembled WGS sequence"/>
</dbReference>
<protein>
    <submittedName>
        <fullName evidence="3">Thiolase domain-containing protein</fullName>
    </submittedName>
</protein>
<feature type="domain" description="Thiolase N-terminal" evidence="1">
    <location>
        <begin position="12"/>
        <end position="226"/>
    </location>
</feature>